<dbReference type="EMBL" id="JAQKEI010000008">
    <property type="protein sequence ID" value="MDB0851379.1"/>
    <property type="molecule type" value="Genomic_DNA"/>
</dbReference>
<evidence type="ECO:0000313" key="7">
    <source>
        <dbReference type="Proteomes" id="UP000283429"/>
    </source>
</evidence>
<dbReference type="Proteomes" id="UP001210999">
    <property type="component" value="Unassembled WGS sequence"/>
</dbReference>
<evidence type="ECO:0000313" key="3">
    <source>
        <dbReference type="EMBL" id="MDB0851379.1"/>
    </source>
</evidence>
<dbReference type="EMBL" id="QRXI01000003">
    <property type="protein sequence ID" value="RGT97212.1"/>
    <property type="molecule type" value="Genomic_DNA"/>
</dbReference>
<dbReference type="Proteomes" id="UP000283429">
    <property type="component" value="Unassembled WGS sequence"/>
</dbReference>
<dbReference type="Proteomes" id="UP000285777">
    <property type="component" value="Unassembled WGS sequence"/>
</dbReference>
<dbReference type="RefSeq" id="WP_050569607.1">
    <property type="nucleotide sequence ID" value="NZ_CP181423.1"/>
</dbReference>
<reference evidence="10 11" key="2">
    <citation type="journal article" date="2019" name="Nat. Med.">
        <title>A library of human gut bacterial isolates paired with longitudinal multiomics data enables mechanistic microbiome research.</title>
        <authorList>
            <person name="Poyet M."/>
            <person name="Groussin M."/>
            <person name="Gibbons S.M."/>
            <person name="Avila-Pacheco J."/>
            <person name="Jiang X."/>
            <person name="Kearney S.M."/>
            <person name="Perrotta A.R."/>
            <person name="Berdy B."/>
            <person name="Zhao S."/>
            <person name="Lieberman T.D."/>
            <person name="Swanson P.K."/>
            <person name="Smith M."/>
            <person name="Roesemann S."/>
            <person name="Alexander J.E."/>
            <person name="Rich S.A."/>
            <person name="Livny J."/>
            <person name="Vlamakis H."/>
            <person name="Clish C."/>
            <person name="Bullock K."/>
            <person name="Deik A."/>
            <person name="Scott J."/>
            <person name="Pierce K.A."/>
            <person name="Xavier R.J."/>
            <person name="Alm E.J."/>
        </authorList>
    </citation>
    <scope>NUCLEOTIDE SEQUENCE [LARGE SCALE GENOMIC DNA]</scope>
    <source>
        <strain evidence="2 10">BIOML-A140</strain>
        <strain evidence="1 11">BIOML-A141</strain>
    </source>
</reference>
<reference evidence="7 8" key="1">
    <citation type="submission" date="2018-08" db="EMBL/GenBank/DDBJ databases">
        <title>A genome reference for cultivated species of the human gut microbiota.</title>
        <authorList>
            <person name="Zou Y."/>
            <person name="Xue W."/>
            <person name="Luo G."/>
        </authorList>
    </citation>
    <scope>NUCLEOTIDE SEQUENCE [LARGE SCALE GENOMIC DNA]</scope>
    <source>
        <strain evidence="4 8">AF18-14</strain>
        <strain evidence="6 9">AM13-21</strain>
        <strain evidence="5 7">AM30-40</strain>
    </source>
</reference>
<evidence type="ECO:0000313" key="1">
    <source>
        <dbReference type="EMBL" id="KAB6455841.1"/>
    </source>
</evidence>
<dbReference type="Proteomes" id="UP000483142">
    <property type="component" value="Unassembled WGS sequence"/>
</dbReference>
<evidence type="ECO:0000313" key="5">
    <source>
        <dbReference type="EMBL" id="RHD77464.1"/>
    </source>
</evidence>
<evidence type="ECO:0000313" key="8">
    <source>
        <dbReference type="Proteomes" id="UP000283833"/>
    </source>
</evidence>
<name>A0A412R0Q3_PHOVU</name>
<dbReference type="SUPFAM" id="SSF53756">
    <property type="entry name" value="UDP-Glycosyltransferase/glycogen phosphorylase"/>
    <property type="match status" value="1"/>
</dbReference>
<evidence type="ECO:0000313" key="9">
    <source>
        <dbReference type="Proteomes" id="UP000285777"/>
    </source>
</evidence>
<keyword evidence="3" id="KW-0328">Glycosyltransferase</keyword>
<dbReference type="Proteomes" id="UP000283833">
    <property type="component" value="Unassembled WGS sequence"/>
</dbReference>
<evidence type="ECO:0000313" key="4">
    <source>
        <dbReference type="EMBL" id="RGT97212.1"/>
    </source>
</evidence>
<dbReference type="EC" id="2.4.-.-" evidence="3"/>
<keyword evidence="4" id="KW-0808">Transferase</keyword>
<comment type="caution">
    <text evidence="4">The sequence shown here is derived from an EMBL/GenBank/DDBJ whole genome shotgun (WGS) entry which is preliminary data.</text>
</comment>
<dbReference type="GO" id="GO:0016757">
    <property type="term" value="F:glycosyltransferase activity"/>
    <property type="evidence" value="ECO:0007669"/>
    <property type="project" value="UniProtKB-KW"/>
</dbReference>
<dbReference type="EMBL" id="QRLF01000012">
    <property type="protein sequence ID" value="RHI91816.1"/>
    <property type="molecule type" value="Genomic_DNA"/>
</dbReference>
<protein>
    <submittedName>
        <fullName evidence="3 4">Glycosyltransferase</fullName>
        <ecNumber evidence="3">2.4.-.-</ecNumber>
    </submittedName>
    <submittedName>
        <fullName evidence="1">Glycosyltransferase family 4 protein</fullName>
    </submittedName>
</protein>
<sequence>MQKIRKPVKMAILQPEVPHYRTEFFQKLANNMKKLDIFIFNPLSSTKQSGFKVDFENLIYIANKKIKGILIYNPFPILWKYDTLVLMLHFAHLTTWLLLLTKFIHRRQIILWGQGISVKRYLQEEKQPDWKLKLQIRLADGVWIYTEKDANQWKKIFPNKPIVALNNTLTGVTEMVEYKPVNSKNELKCKYNITQENILIFCARFENNYRRTDLLIETIKQLNTEKYGFIIIGAGKNKPDFSLYNNVYDFGAIYDTNIKRELFYIADLYFQPGWVGLSIVEAMAYGKPICTFIRSEETKQCVEYSYIENNTNGLIFTNIDDCITRISQLTNDEIKQLGANAKKKVAQLLTPQNMVANALSIL</sequence>
<dbReference type="Pfam" id="PF13692">
    <property type="entry name" value="Glyco_trans_1_4"/>
    <property type="match status" value="1"/>
</dbReference>
<evidence type="ECO:0000313" key="11">
    <source>
        <dbReference type="Proteomes" id="UP000483142"/>
    </source>
</evidence>
<dbReference type="EMBL" id="WDBY01000016">
    <property type="protein sequence ID" value="KAB6478136.1"/>
    <property type="molecule type" value="Genomic_DNA"/>
</dbReference>
<evidence type="ECO:0000313" key="10">
    <source>
        <dbReference type="Proteomes" id="UP000468344"/>
    </source>
</evidence>
<dbReference type="AlphaFoldDB" id="A0A412R0Q3"/>
<dbReference type="Gene3D" id="3.40.50.2000">
    <property type="entry name" value="Glycogen Phosphorylase B"/>
    <property type="match status" value="2"/>
</dbReference>
<dbReference type="Proteomes" id="UP000468344">
    <property type="component" value="Unassembled WGS sequence"/>
</dbReference>
<reference evidence="3" key="3">
    <citation type="submission" date="2023-01" db="EMBL/GenBank/DDBJ databases">
        <title>Human gut microbiome strain richness.</title>
        <authorList>
            <person name="Chen-Liaw A."/>
        </authorList>
    </citation>
    <scope>NUCLEOTIDE SEQUENCE</scope>
    <source>
        <strain evidence="3">H9_m1001271B151109d0_201107</strain>
    </source>
</reference>
<accession>A0A412R0Q3</accession>
<organism evidence="4 8">
    <name type="scientific">Phocaeicola vulgatus</name>
    <name type="common">Bacteroides vulgatus</name>
    <dbReference type="NCBI Taxonomy" id="821"/>
    <lineage>
        <taxon>Bacteria</taxon>
        <taxon>Pseudomonadati</taxon>
        <taxon>Bacteroidota</taxon>
        <taxon>Bacteroidia</taxon>
        <taxon>Bacteroidales</taxon>
        <taxon>Bacteroidaceae</taxon>
        <taxon>Phocaeicola</taxon>
    </lineage>
</organism>
<gene>
    <name evidence="6" type="ORF">DW150_08835</name>
    <name evidence="5" type="ORF">DW783_15605</name>
    <name evidence="4" type="ORF">DWX04_02990</name>
    <name evidence="2" type="ORF">GAZ06_09990</name>
    <name evidence="1" type="ORF">GAZ09_03895</name>
    <name evidence="3" type="ORF">PL594_07665</name>
</gene>
<dbReference type="EMBL" id="WDBZ01000005">
    <property type="protein sequence ID" value="KAB6455841.1"/>
    <property type="molecule type" value="Genomic_DNA"/>
</dbReference>
<evidence type="ECO:0000313" key="6">
    <source>
        <dbReference type="EMBL" id="RHI91816.1"/>
    </source>
</evidence>
<evidence type="ECO:0000313" key="2">
    <source>
        <dbReference type="EMBL" id="KAB6478136.1"/>
    </source>
</evidence>
<dbReference type="EMBL" id="QSJM01000051">
    <property type="protein sequence ID" value="RHD77464.1"/>
    <property type="molecule type" value="Genomic_DNA"/>
</dbReference>
<proteinExistence type="predicted"/>
<dbReference type="PANTHER" id="PTHR12526">
    <property type="entry name" value="GLYCOSYLTRANSFERASE"/>
    <property type="match status" value="1"/>
</dbReference>